<keyword evidence="3 6" id="KW-0479">Metal-binding</keyword>
<evidence type="ECO:0000256" key="2">
    <source>
        <dbReference type="ARBA" id="ARBA00022448"/>
    </source>
</evidence>
<dbReference type="PIRSF" id="PIRSF000071">
    <property type="entry name" value="Rubredoxin"/>
    <property type="match status" value="1"/>
</dbReference>
<dbReference type="AlphaFoldDB" id="A0A9W6GH81"/>
<name>A0A9W6GH81_9FUSO</name>
<feature type="domain" description="Rubredoxin-like" evidence="8">
    <location>
        <begin position="1"/>
        <end position="52"/>
    </location>
</feature>
<evidence type="ECO:0000256" key="3">
    <source>
        <dbReference type="ARBA" id="ARBA00022723"/>
    </source>
</evidence>
<evidence type="ECO:0000259" key="8">
    <source>
        <dbReference type="PROSITE" id="PS50903"/>
    </source>
</evidence>
<evidence type="ECO:0000256" key="6">
    <source>
        <dbReference type="PIRNR" id="PIRNR000071"/>
    </source>
</evidence>
<dbReference type="PRINTS" id="PR00163">
    <property type="entry name" value="RUBREDOXIN"/>
</dbReference>
<evidence type="ECO:0000313" key="9">
    <source>
        <dbReference type="EMBL" id="GLI55194.1"/>
    </source>
</evidence>
<dbReference type="EMBL" id="BSDY01000003">
    <property type="protein sequence ID" value="GLI55194.1"/>
    <property type="molecule type" value="Genomic_DNA"/>
</dbReference>
<accession>A0A9W6GH81</accession>
<evidence type="ECO:0000313" key="10">
    <source>
        <dbReference type="Proteomes" id="UP001144471"/>
    </source>
</evidence>
<dbReference type="RefSeq" id="WP_281833512.1">
    <property type="nucleotide sequence ID" value="NZ_BSDY01000003.1"/>
</dbReference>
<feature type="binding site" evidence="7">
    <location>
        <position position="39"/>
    </location>
    <ligand>
        <name>Fe cation</name>
        <dbReference type="ChEBI" id="CHEBI:24875"/>
    </ligand>
</feature>
<dbReference type="InterPro" id="IPR018527">
    <property type="entry name" value="Rubredoxin_Fe_BS"/>
</dbReference>
<keyword evidence="5 6" id="KW-0408">Iron</keyword>
<protein>
    <recommendedName>
        <fullName evidence="6">Rubredoxin</fullName>
    </recommendedName>
</protein>
<organism evidence="9 10">
    <name type="scientific">Propionigenium maris DSM 9537</name>
    <dbReference type="NCBI Taxonomy" id="1123000"/>
    <lineage>
        <taxon>Bacteria</taxon>
        <taxon>Fusobacteriati</taxon>
        <taxon>Fusobacteriota</taxon>
        <taxon>Fusobacteriia</taxon>
        <taxon>Fusobacteriales</taxon>
        <taxon>Fusobacteriaceae</taxon>
        <taxon>Propionigenium</taxon>
    </lineage>
</organism>
<reference evidence="9" key="1">
    <citation type="submission" date="2022-12" db="EMBL/GenBank/DDBJ databases">
        <title>Reference genome sequencing for broad-spectrum identification of bacterial and archaeal isolates by mass spectrometry.</title>
        <authorList>
            <person name="Sekiguchi Y."/>
            <person name="Tourlousse D.M."/>
        </authorList>
    </citation>
    <scope>NUCLEOTIDE SEQUENCE</scope>
    <source>
        <strain evidence="9">10succ1</strain>
    </source>
</reference>
<dbReference type="PROSITE" id="PS00202">
    <property type="entry name" value="RUBREDOXIN"/>
    <property type="match status" value="1"/>
</dbReference>
<keyword evidence="4 6" id="KW-0249">Electron transport</keyword>
<gene>
    <name evidence="9" type="primary">rd</name>
    <name evidence="9" type="ORF">PM10SUCC1_07090</name>
</gene>
<sequence>MKRWVCTICGYVYDPKIGDPEHGIEAGTEFKDVEEDWICPICAANKDEFEDDLTIRNGDK</sequence>
<dbReference type="GO" id="GO:0043448">
    <property type="term" value="P:alkane catabolic process"/>
    <property type="evidence" value="ECO:0007669"/>
    <property type="project" value="TreeGrafter"/>
</dbReference>
<dbReference type="PROSITE" id="PS50903">
    <property type="entry name" value="RUBREDOXIN_LIKE"/>
    <property type="match status" value="1"/>
</dbReference>
<dbReference type="SUPFAM" id="SSF57802">
    <property type="entry name" value="Rubredoxin-like"/>
    <property type="match status" value="1"/>
</dbReference>
<feature type="binding site" evidence="7">
    <location>
        <position position="42"/>
    </location>
    <ligand>
        <name>Fe cation</name>
        <dbReference type="ChEBI" id="CHEBI:24875"/>
    </ligand>
</feature>
<dbReference type="Proteomes" id="UP001144471">
    <property type="component" value="Unassembled WGS sequence"/>
</dbReference>
<dbReference type="InterPro" id="IPR050526">
    <property type="entry name" value="Rubredoxin_ET"/>
</dbReference>
<keyword evidence="10" id="KW-1185">Reference proteome</keyword>
<evidence type="ECO:0000256" key="1">
    <source>
        <dbReference type="ARBA" id="ARBA00005337"/>
    </source>
</evidence>
<evidence type="ECO:0000256" key="5">
    <source>
        <dbReference type="ARBA" id="ARBA00023004"/>
    </source>
</evidence>
<evidence type="ECO:0000256" key="7">
    <source>
        <dbReference type="PIRSR" id="PIRSR000071-1"/>
    </source>
</evidence>
<feature type="binding site" evidence="7">
    <location>
        <position position="6"/>
    </location>
    <ligand>
        <name>Fe cation</name>
        <dbReference type="ChEBI" id="CHEBI:24875"/>
    </ligand>
</feature>
<dbReference type="GO" id="GO:0005506">
    <property type="term" value="F:iron ion binding"/>
    <property type="evidence" value="ECO:0007669"/>
    <property type="project" value="InterPro"/>
</dbReference>
<dbReference type="InterPro" id="IPR024935">
    <property type="entry name" value="Rubredoxin_dom"/>
</dbReference>
<dbReference type="PANTHER" id="PTHR47627:SF1">
    <property type="entry name" value="RUBREDOXIN-1-RELATED"/>
    <property type="match status" value="1"/>
</dbReference>
<dbReference type="InterPro" id="IPR024922">
    <property type="entry name" value="Rubredoxin"/>
</dbReference>
<dbReference type="GO" id="GO:0009055">
    <property type="term" value="F:electron transfer activity"/>
    <property type="evidence" value="ECO:0007669"/>
    <property type="project" value="InterPro"/>
</dbReference>
<dbReference type="PANTHER" id="PTHR47627">
    <property type="entry name" value="RUBREDOXIN"/>
    <property type="match status" value="1"/>
</dbReference>
<comment type="similarity">
    <text evidence="1 6">Belongs to the rubredoxin family.</text>
</comment>
<comment type="caution">
    <text evidence="9">The sequence shown here is derived from an EMBL/GenBank/DDBJ whole genome shotgun (WGS) entry which is preliminary data.</text>
</comment>
<evidence type="ECO:0000256" key="4">
    <source>
        <dbReference type="ARBA" id="ARBA00022982"/>
    </source>
</evidence>
<comment type="cofactor">
    <cofactor evidence="6 7">
        <name>Fe(3+)</name>
        <dbReference type="ChEBI" id="CHEBI:29034"/>
    </cofactor>
    <text evidence="6 7">Binds 1 Fe(3+) ion per subunit.</text>
</comment>
<dbReference type="Pfam" id="PF00301">
    <property type="entry name" value="Rubredoxin"/>
    <property type="match status" value="1"/>
</dbReference>
<feature type="binding site" evidence="7">
    <location>
        <position position="9"/>
    </location>
    <ligand>
        <name>Fe cation</name>
        <dbReference type="ChEBI" id="CHEBI:24875"/>
    </ligand>
</feature>
<dbReference type="CDD" id="cd00730">
    <property type="entry name" value="rubredoxin"/>
    <property type="match status" value="1"/>
</dbReference>
<dbReference type="FunFam" id="2.20.28.10:FF:000001">
    <property type="entry name" value="Rubredoxin"/>
    <property type="match status" value="1"/>
</dbReference>
<proteinExistence type="inferred from homology"/>
<keyword evidence="2 6" id="KW-0813">Transport</keyword>
<dbReference type="InterPro" id="IPR024934">
    <property type="entry name" value="Rubredoxin-like_dom"/>
</dbReference>
<dbReference type="Gene3D" id="2.20.28.10">
    <property type="match status" value="1"/>
</dbReference>